<dbReference type="SUPFAM" id="SSF50341">
    <property type="entry name" value="CheW-like"/>
    <property type="match status" value="1"/>
</dbReference>
<accession>A0A0P7YYJ5</accession>
<dbReference type="InterPro" id="IPR002545">
    <property type="entry name" value="CheW-lke_dom"/>
</dbReference>
<dbReference type="PANTHER" id="PTHR22617:SF23">
    <property type="entry name" value="CHEMOTAXIS PROTEIN CHEW"/>
    <property type="match status" value="1"/>
</dbReference>
<dbReference type="Proteomes" id="UP000050465">
    <property type="component" value="Unassembled WGS sequence"/>
</dbReference>
<dbReference type="GO" id="GO:0006935">
    <property type="term" value="P:chemotaxis"/>
    <property type="evidence" value="ECO:0007669"/>
    <property type="project" value="InterPro"/>
</dbReference>
<evidence type="ECO:0000259" key="1">
    <source>
        <dbReference type="PROSITE" id="PS50851"/>
    </source>
</evidence>
<reference evidence="2 3" key="1">
    <citation type="submission" date="2015-09" db="EMBL/GenBank/DDBJ databases">
        <title>Identification and resolution of microdiversity through metagenomic sequencing of parallel consortia.</title>
        <authorList>
            <person name="Nelson W.C."/>
            <person name="Romine M.F."/>
            <person name="Lindemann S.R."/>
        </authorList>
    </citation>
    <scope>NUCLEOTIDE SEQUENCE [LARGE SCALE GENOMIC DNA]</scope>
    <source>
        <strain evidence="2">Ana</strain>
    </source>
</reference>
<dbReference type="STRING" id="1666911.HLUCCA11_05845"/>
<dbReference type="InterPro" id="IPR036061">
    <property type="entry name" value="CheW-like_dom_sf"/>
</dbReference>
<evidence type="ECO:0000313" key="3">
    <source>
        <dbReference type="Proteomes" id="UP000050465"/>
    </source>
</evidence>
<dbReference type="EMBL" id="LJZR01000006">
    <property type="protein sequence ID" value="KPQ36382.1"/>
    <property type="molecule type" value="Genomic_DNA"/>
</dbReference>
<dbReference type="GO" id="GO:0007165">
    <property type="term" value="P:signal transduction"/>
    <property type="evidence" value="ECO:0007669"/>
    <property type="project" value="InterPro"/>
</dbReference>
<organism evidence="2 3">
    <name type="scientific">Phormidesmis priestleyi Ana</name>
    <dbReference type="NCBI Taxonomy" id="1666911"/>
    <lineage>
        <taxon>Bacteria</taxon>
        <taxon>Bacillati</taxon>
        <taxon>Cyanobacteriota</taxon>
        <taxon>Cyanophyceae</taxon>
        <taxon>Leptolyngbyales</taxon>
        <taxon>Leptolyngbyaceae</taxon>
        <taxon>Phormidesmis</taxon>
    </lineage>
</organism>
<dbReference type="Gene3D" id="2.40.50.180">
    <property type="entry name" value="CheA-289, Domain 4"/>
    <property type="match status" value="1"/>
</dbReference>
<comment type="caution">
    <text evidence="2">The sequence shown here is derived from an EMBL/GenBank/DDBJ whole genome shotgun (WGS) entry which is preliminary data.</text>
</comment>
<dbReference type="GO" id="GO:0005829">
    <property type="term" value="C:cytosol"/>
    <property type="evidence" value="ECO:0007669"/>
    <property type="project" value="TreeGrafter"/>
</dbReference>
<proteinExistence type="predicted"/>
<dbReference type="Pfam" id="PF01584">
    <property type="entry name" value="CheW"/>
    <property type="match status" value="1"/>
</dbReference>
<dbReference type="AlphaFoldDB" id="A0A0P7YYJ5"/>
<name>A0A0P7YYJ5_9CYAN</name>
<dbReference type="SMART" id="SM00260">
    <property type="entry name" value="CheW"/>
    <property type="match status" value="1"/>
</dbReference>
<dbReference type="Gene3D" id="2.30.30.40">
    <property type="entry name" value="SH3 Domains"/>
    <property type="match status" value="1"/>
</dbReference>
<dbReference type="InterPro" id="IPR039315">
    <property type="entry name" value="CheW"/>
</dbReference>
<evidence type="ECO:0000313" key="2">
    <source>
        <dbReference type="EMBL" id="KPQ36382.1"/>
    </source>
</evidence>
<gene>
    <name evidence="2" type="primary">pilI</name>
    <name evidence="2" type="ORF">HLUCCA11_05845</name>
</gene>
<dbReference type="PROSITE" id="PS50851">
    <property type="entry name" value="CHEW"/>
    <property type="match status" value="1"/>
</dbReference>
<protein>
    <submittedName>
        <fullName evidence="2">Twitching motility protein PilI</fullName>
    </submittedName>
</protein>
<sequence>MGEAYLKFQLASRVPAVFAAKSVEEATILPTSQVTAIPNMPPCMLGLVNRRNRVIWMAHLVRLLGMPVPDRPTQQYSMVIVKAGSSLGLMVDSIDGIIHLGADDLQPPPPQVNPILVPYLRGCATQDNQILLVLDAEAILQSSVFQS</sequence>
<feature type="domain" description="CheW-like" evidence="1">
    <location>
        <begin position="2"/>
        <end position="145"/>
    </location>
</feature>
<dbReference type="PANTHER" id="PTHR22617">
    <property type="entry name" value="CHEMOTAXIS SENSOR HISTIDINE KINASE-RELATED"/>
    <property type="match status" value="1"/>
</dbReference>